<proteinExistence type="predicted"/>
<reference evidence="1 2" key="1">
    <citation type="submission" date="2022-03" db="EMBL/GenBank/DDBJ databases">
        <title>Pseudonocardia alaer sp. nov., a novel actinomycete isolated from reed forest soil.</title>
        <authorList>
            <person name="Wang L."/>
        </authorList>
    </citation>
    <scope>NUCLEOTIDE SEQUENCE [LARGE SCALE GENOMIC DNA]</scope>
    <source>
        <strain evidence="1 2">Y-16303</strain>
        <plasmid evidence="1">unnamed</plasmid>
    </source>
</reference>
<accession>A0ABS9T6Z0</accession>
<protein>
    <submittedName>
        <fullName evidence="1">DUF1876 domain-containing protein</fullName>
    </submittedName>
</protein>
<organism evidence="1 2">
    <name type="scientific">Pseudonocardia alaniniphila</name>
    <dbReference type="NCBI Taxonomy" id="75291"/>
    <lineage>
        <taxon>Bacteria</taxon>
        <taxon>Bacillati</taxon>
        <taxon>Actinomycetota</taxon>
        <taxon>Actinomycetes</taxon>
        <taxon>Pseudonocardiales</taxon>
        <taxon>Pseudonocardiaceae</taxon>
        <taxon>Pseudonocardia</taxon>
    </lineage>
</organism>
<dbReference type="InterPro" id="IPR015057">
    <property type="entry name" value="Rv2632c-like"/>
</dbReference>
<dbReference type="RefSeq" id="WP_241034503.1">
    <property type="nucleotide sequence ID" value="NZ_BAAAJF010000034.1"/>
</dbReference>
<dbReference type="SUPFAM" id="SSF143212">
    <property type="entry name" value="Rv2632c-like"/>
    <property type="match status" value="1"/>
</dbReference>
<evidence type="ECO:0000313" key="1">
    <source>
        <dbReference type="EMBL" id="MCH6164300.1"/>
    </source>
</evidence>
<keyword evidence="1" id="KW-0614">Plasmid</keyword>
<geneLocation type="plasmid" evidence="1">
    <name>unnamed</name>
</geneLocation>
<dbReference type="Proteomes" id="UP001299970">
    <property type="component" value="Unassembled WGS sequence"/>
</dbReference>
<dbReference type="Pfam" id="PF08962">
    <property type="entry name" value="Rv2632c-like"/>
    <property type="match status" value="1"/>
</dbReference>
<gene>
    <name evidence="1" type="ORF">MMF94_01290</name>
</gene>
<dbReference type="InterPro" id="IPR038070">
    <property type="entry name" value="Rv2632c-like_sf"/>
</dbReference>
<name>A0ABS9T6Z0_9PSEU</name>
<dbReference type="EMBL" id="JAKXMK010000002">
    <property type="protein sequence ID" value="MCH6164300.1"/>
    <property type="molecule type" value="Genomic_DNA"/>
</dbReference>
<keyword evidence="2" id="KW-1185">Reference proteome</keyword>
<sequence>MIEKRWNIDITIDEQDGNTRATARLHTPESDRLVGTGLARCNPTDHDVPEIGDELAVARALADLSDRLLRDATLDISRNMGRDLRV</sequence>
<evidence type="ECO:0000313" key="2">
    <source>
        <dbReference type="Proteomes" id="UP001299970"/>
    </source>
</evidence>
<dbReference type="Gene3D" id="3.30.160.240">
    <property type="entry name" value="Rv1738"/>
    <property type="match status" value="1"/>
</dbReference>
<comment type="caution">
    <text evidence="1">The sequence shown here is derived from an EMBL/GenBank/DDBJ whole genome shotgun (WGS) entry which is preliminary data.</text>
</comment>